<proteinExistence type="predicted"/>
<dbReference type="HOGENOM" id="CLU_031314_2_1_1"/>
<gene>
    <name evidence="2" type="ORF">JAAARDRAFT_186050</name>
</gene>
<dbReference type="STRING" id="933084.A0A067P9U3"/>
<accession>A0A067P9U3</accession>
<name>A0A067P9U3_9AGAM</name>
<protein>
    <submittedName>
        <fullName evidence="2">Uncharacterized protein</fullName>
    </submittedName>
</protein>
<dbReference type="EMBL" id="KL197758">
    <property type="protein sequence ID" value="KDQ50590.1"/>
    <property type="molecule type" value="Genomic_DNA"/>
</dbReference>
<organism evidence="2 3">
    <name type="scientific">Jaapia argillacea MUCL 33604</name>
    <dbReference type="NCBI Taxonomy" id="933084"/>
    <lineage>
        <taxon>Eukaryota</taxon>
        <taxon>Fungi</taxon>
        <taxon>Dikarya</taxon>
        <taxon>Basidiomycota</taxon>
        <taxon>Agaricomycotina</taxon>
        <taxon>Agaricomycetes</taxon>
        <taxon>Agaricomycetidae</taxon>
        <taxon>Jaapiales</taxon>
        <taxon>Jaapiaceae</taxon>
        <taxon>Jaapia</taxon>
    </lineage>
</organism>
<keyword evidence="3" id="KW-1185">Reference proteome</keyword>
<feature type="compositionally biased region" description="Basic residues" evidence="1">
    <location>
        <begin position="109"/>
        <end position="119"/>
    </location>
</feature>
<dbReference type="Gene3D" id="3.60.130.30">
    <property type="match status" value="1"/>
</dbReference>
<evidence type="ECO:0000313" key="3">
    <source>
        <dbReference type="Proteomes" id="UP000027265"/>
    </source>
</evidence>
<dbReference type="Proteomes" id="UP000027265">
    <property type="component" value="Unassembled WGS sequence"/>
</dbReference>
<sequence>MGNADGPAPPSSARILRSGKEFSPWTLASIGIPVKIDFQTMIDRACHADLIADLCEPAHGDRPTPSSPVEPKPAEADILPPSLAQNNGELTTHPSHPPVRYEHLSPEKRRSRNKRDKKRIAARAIEGTNLKVVAYRRRGKTKKVSTDLKTSDLSVASTGWDGGRVKPTDPERAYSLDEMERMGFSVVAWDGVEPHAVLDRGSTVVAMLAGRPRDEQFVKQVANPLFKAMERTRERCSMASMKHRRGHFPATNVGISRGPGSTEPQTLQVDPKNQIAIAELLREPSLRRLVGFTTSAFKLYAPRLYQYYQTTLESLLQWKPSLRPYLANSPFAACTFNFGPNVRTFVHTDPKNLPWGWCIVTALGSFNPKRGGHLVLWDLKLIVEFPPGSTIFIPSAIVRHSNIPVAEGEVRLSYTQYTAGSLFRWVDYGFRSVGEVVGSFGEAEVRRLNTGRWDAGCQMWSKIGEFFE</sequence>
<dbReference type="OrthoDB" id="3020801at2759"/>
<feature type="region of interest" description="Disordered" evidence="1">
    <location>
        <begin position="248"/>
        <end position="267"/>
    </location>
</feature>
<feature type="compositionally biased region" description="Basic and acidic residues" evidence="1">
    <location>
        <begin position="99"/>
        <end position="108"/>
    </location>
</feature>
<feature type="region of interest" description="Disordered" evidence="1">
    <location>
        <begin position="57"/>
        <end position="119"/>
    </location>
</feature>
<reference evidence="3" key="1">
    <citation type="journal article" date="2014" name="Proc. Natl. Acad. Sci. U.S.A.">
        <title>Extensive sampling of basidiomycete genomes demonstrates inadequacy of the white-rot/brown-rot paradigm for wood decay fungi.</title>
        <authorList>
            <person name="Riley R."/>
            <person name="Salamov A.A."/>
            <person name="Brown D.W."/>
            <person name="Nagy L.G."/>
            <person name="Floudas D."/>
            <person name="Held B.W."/>
            <person name="Levasseur A."/>
            <person name="Lombard V."/>
            <person name="Morin E."/>
            <person name="Otillar R."/>
            <person name="Lindquist E.A."/>
            <person name="Sun H."/>
            <person name="LaButti K.M."/>
            <person name="Schmutz J."/>
            <person name="Jabbour D."/>
            <person name="Luo H."/>
            <person name="Baker S.E."/>
            <person name="Pisabarro A.G."/>
            <person name="Walton J.D."/>
            <person name="Blanchette R.A."/>
            <person name="Henrissat B."/>
            <person name="Martin F."/>
            <person name="Cullen D."/>
            <person name="Hibbett D.S."/>
            <person name="Grigoriev I.V."/>
        </authorList>
    </citation>
    <scope>NUCLEOTIDE SEQUENCE [LARGE SCALE GENOMIC DNA]</scope>
    <source>
        <strain evidence="3">MUCL 33604</strain>
    </source>
</reference>
<feature type="compositionally biased region" description="Polar residues" evidence="1">
    <location>
        <begin position="83"/>
        <end position="94"/>
    </location>
</feature>
<dbReference type="AlphaFoldDB" id="A0A067P9U3"/>
<dbReference type="InParanoid" id="A0A067P9U3"/>
<evidence type="ECO:0000256" key="1">
    <source>
        <dbReference type="SAM" id="MobiDB-lite"/>
    </source>
</evidence>
<evidence type="ECO:0000313" key="2">
    <source>
        <dbReference type="EMBL" id="KDQ50590.1"/>
    </source>
</evidence>